<gene>
    <name evidence="2" type="ORF">SDC9_192313</name>
</gene>
<name>A0A645I0H1_9ZZZZ</name>
<feature type="transmembrane region" description="Helical" evidence="1">
    <location>
        <begin position="28"/>
        <end position="47"/>
    </location>
</feature>
<dbReference type="EMBL" id="VSSQ01104111">
    <property type="protein sequence ID" value="MPN44748.1"/>
    <property type="molecule type" value="Genomic_DNA"/>
</dbReference>
<keyword evidence="1" id="KW-1133">Transmembrane helix</keyword>
<proteinExistence type="predicted"/>
<keyword evidence="1" id="KW-0812">Transmembrane</keyword>
<dbReference type="AlphaFoldDB" id="A0A645I0H1"/>
<comment type="caution">
    <text evidence="2">The sequence shown here is derived from an EMBL/GenBank/DDBJ whole genome shotgun (WGS) entry which is preliminary data.</text>
</comment>
<evidence type="ECO:0000313" key="2">
    <source>
        <dbReference type="EMBL" id="MPN44748.1"/>
    </source>
</evidence>
<sequence length="69" mass="7776">MELILAGFALIALIDLTPIIRKRAWRCMLVFLLLFIPALTLAILREANVEVPSVMMLARDVFKSLGISY</sequence>
<accession>A0A645I0H1</accession>
<organism evidence="2">
    <name type="scientific">bioreactor metagenome</name>
    <dbReference type="NCBI Taxonomy" id="1076179"/>
    <lineage>
        <taxon>unclassified sequences</taxon>
        <taxon>metagenomes</taxon>
        <taxon>ecological metagenomes</taxon>
    </lineage>
</organism>
<evidence type="ECO:0000256" key="1">
    <source>
        <dbReference type="SAM" id="Phobius"/>
    </source>
</evidence>
<keyword evidence="1" id="KW-0472">Membrane</keyword>
<protein>
    <submittedName>
        <fullName evidence="2">Uncharacterized protein</fullName>
    </submittedName>
</protein>
<reference evidence="2" key="1">
    <citation type="submission" date="2019-08" db="EMBL/GenBank/DDBJ databases">
        <authorList>
            <person name="Kucharzyk K."/>
            <person name="Murdoch R.W."/>
            <person name="Higgins S."/>
            <person name="Loffler F."/>
        </authorList>
    </citation>
    <scope>NUCLEOTIDE SEQUENCE</scope>
</reference>